<protein>
    <submittedName>
        <fullName evidence="1">Uncharacterized protein</fullName>
    </submittedName>
</protein>
<dbReference type="EMBL" id="LXQA010546337">
    <property type="protein sequence ID" value="MCI58445.1"/>
    <property type="molecule type" value="Genomic_DNA"/>
</dbReference>
<comment type="caution">
    <text evidence="1">The sequence shown here is derived from an EMBL/GenBank/DDBJ whole genome shotgun (WGS) entry which is preliminary data.</text>
</comment>
<sequence length="37" mass="3680">EVLLSPGAVLGVARRGGGEDVASCRQLSLAEAKLSAV</sequence>
<organism evidence="1 2">
    <name type="scientific">Trifolium medium</name>
    <dbReference type="NCBI Taxonomy" id="97028"/>
    <lineage>
        <taxon>Eukaryota</taxon>
        <taxon>Viridiplantae</taxon>
        <taxon>Streptophyta</taxon>
        <taxon>Embryophyta</taxon>
        <taxon>Tracheophyta</taxon>
        <taxon>Spermatophyta</taxon>
        <taxon>Magnoliopsida</taxon>
        <taxon>eudicotyledons</taxon>
        <taxon>Gunneridae</taxon>
        <taxon>Pentapetalae</taxon>
        <taxon>rosids</taxon>
        <taxon>fabids</taxon>
        <taxon>Fabales</taxon>
        <taxon>Fabaceae</taxon>
        <taxon>Papilionoideae</taxon>
        <taxon>50 kb inversion clade</taxon>
        <taxon>NPAAA clade</taxon>
        <taxon>Hologalegina</taxon>
        <taxon>IRL clade</taxon>
        <taxon>Trifolieae</taxon>
        <taxon>Trifolium</taxon>
    </lineage>
</organism>
<accession>A0A392TET0</accession>
<feature type="non-terminal residue" evidence="1">
    <location>
        <position position="1"/>
    </location>
</feature>
<name>A0A392TET0_9FABA</name>
<keyword evidence="2" id="KW-1185">Reference proteome</keyword>
<evidence type="ECO:0000313" key="1">
    <source>
        <dbReference type="EMBL" id="MCI58445.1"/>
    </source>
</evidence>
<dbReference type="AlphaFoldDB" id="A0A392TET0"/>
<proteinExistence type="predicted"/>
<dbReference type="Proteomes" id="UP000265520">
    <property type="component" value="Unassembled WGS sequence"/>
</dbReference>
<evidence type="ECO:0000313" key="2">
    <source>
        <dbReference type="Proteomes" id="UP000265520"/>
    </source>
</evidence>
<reference evidence="1 2" key="1">
    <citation type="journal article" date="2018" name="Front. Plant Sci.">
        <title>Red Clover (Trifolium pratense) and Zigzag Clover (T. medium) - A Picture of Genomic Similarities and Differences.</title>
        <authorList>
            <person name="Dluhosova J."/>
            <person name="Istvanek J."/>
            <person name="Nedelnik J."/>
            <person name="Repkova J."/>
        </authorList>
    </citation>
    <scope>NUCLEOTIDE SEQUENCE [LARGE SCALE GENOMIC DNA]</scope>
    <source>
        <strain evidence="2">cv. 10/8</strain>
        <tissue evidence="1">Leaf</tissue>
    </source>
</reference>